<dbReference type="RefSeq" id="WP_146851752.1">
    <property type="nucleotide sequence ID" value="NZ_BAAAHR010000002.1"/>
</dbReference>
<name>A0A7W3JGR2_9MICO</name>
<dbReference type="AlphaFoldDB" id="A0A7W3JGR2"/>
<dbReference type="Proteomes" id="UP000522688">
    <property type="component" value="Unassembled WGS sequence"/>
</dbReference>
<dbReference type="InterPro" id="IPR029062">
    <property type="entry name" value="Class_I_gatase-like"/>
</dbReference>
<dbReference type="PANTHER" id="PTHR43235">
    <property type="entry name" value="GLUTAMINE AMIDOTRANSFERASE PB2B2.05-RELATED"/>
    <property type="match status" value="1"/>
</dbReference>
<proteinExistence type="predicted"/>
<gene>
    <name evidence="2" type="ORF">FB463_000765</name>
    <name evidence="1" type="ORF">FFA01_00510</name>
</gene>
<sequence>MSRAPLRLAVVEVTRRRPHAPRYDAYVQTMVAQVLADAGEGGWAADRLSAGDLGVDDLLRLSDAADAIVVLGGEDIAPEFYGGGSGYVAEGSHDVVADAAQIALVRRAIGRGTPLLGICRGHQIINVALGGTLVQHLDDAHGLHRAADVPADRSMVGHDVAIEPGSGLAAALGVGARVRSAHHQAVGRLGDGLRVVARSSDGTVEAVEHRSAPVTGVQWHPEDRGSDRAQLPALLGRLRAAVASVRAVAHAA</sequence>
<keyword evidence="3" id="KW-1185">Reference proteome</keyword>
<accession>A0A7W3JGR2</accession>
<evidence type="ECO:0000313" key="1">
    <source>
        <dbReference type="EMBL" id="GEK81742.1"/>
    </source>
</evidence>
<dbReference type="OrthoDB" id="9813383at2"/>
<reference evidence="1 3" key="1">
    <citation type="submission" date="2019-07" db="EMBL/GenBank/DDBJ databases">
        <title>Whole genome shotgun sequence of Frigoribacterium faeni NBRC 103066.</title>
        <authorList>
            <person name="Hosoyama A."/>
            <person name="Uohara A."/>
            <person name="Ohji S."/>
            <person name="Ichikawa N."/>
        </authorList>
    </citation>
    <scope>NUCLEOTIDE SEQUENCE [LARGE SCALE GENOMIC DNA]</scope>
    <source>
        <strain evidence="1 3">NBRC 103066</strain>
    </source>
</reference>
<dbReference type="InterPro" id="IPR044668">
    <property type="entry name" value="PuuD-like"/>
</dbReference>
<dbReference type="PANTHER" id="PTHR43235:SF1">
    <property type="entry name" value="GLUTAMINE AMIDOTRANSFERASE PB2B2.05-RELATED"/>
    <property type="match status" value="1"/>
</dbReference>
<evidence type="ECO:0000313" key="3">
    <source>
        <dbReference type="Proteomes" id="UP000321154"/>
    </source>
</evidence>
<dbReference type="PROSITE" id="PS51273">
    <property type="entry name" value="GATASE_TYPE_1"/>
    <property type="match status" value="1"/>
</dbReference>
<comment type="caution">
    <text evidence="2">The sequence shown here is derived from an EMBL/GenBank/DDBJ whole genome shotgun (WGS) entry which is preliminary data.</text>
</comment>
<evidence type="ECO:0000313" key="4">
    <source>
        <dbReference type="Proteomes" id="UP000522688"/>
    </source>
</evidence>
<keyword evidence="2" id="KW-0315">Glutamine amidotransferase</keyword>
<protein>
    <submittedName>
        <fullName evidence="2">Putative glutamine amidotransferase</fullName>
    </submittedName>
</protein>
<dbReference type="Proteomes" id="UP000321154">
    <property type="component" value="Unassembled WGS sequence"/>
</dbReference>
<dbReference type="SUPFAM" id="SSF52317">
    <property type="entry name" value="Class I glutamine amidotransferase-like"/>
    <property type="match status" value="1"/>
</dbReference>
<keyword evidence="2" id="KW-0808">Transferase</keyword>
<dbReference type="EMBL" id="JACGWW010000001">
    <property type="protein sequence ID" value="MBA8812541.1"/>
    <property type="molecule type" value="Genomic_DNA"/>
</dbReference>
<dbReference type="GO" id="GO:0016740">
    <property type="term" value="F:transferase activity"/>
    <property type="evidence" value="ECO:0007669"/>
    <property type="project" value="UniProtKB-KW"/>
</dbReference>
<dbReference type="GO" id="GO:0033969">
    <property type="term" value="F:gamma-glutamyl-gamma-aminobutyrate hydrolase activity"/>
    <property type="evidence" value="ECO:0007669"/>
    <property type="project" value="TreeGrafter"/>
</dbReference>
<organism evidence="2 4">
    <name type="scientific">Frigoribacterium faeni</name>
    <dbReference type="NCBI Taxonomy" id="145483"/>
    <lineage>
        <taxon>Bacteria</taxon>
        <taxon>Bacillati</taxon>
        <taxon>Actinomycetota</taxon>
        <taxon>Actinomycetes</taxon>
        <taxon>Micrococcales</taxon>
        <taxon>Microbacteriaceae</taxon>
        <taxon>Frigoribacterium</taxon>
    </lineage>
</organism>
<dbReference type="Gene3D" id="3.40.50.880">
    <property type="match status" value="1"/>
</dbReference>
<dbReference type="InterPro" id="IPR011697">
    <property type="entry name" value="Peptidase_C26"/>
</dbReference>
<dbReference type="GO" id="GO:0005829">
    <property type="term" value="C:cytosol"/>
    <property type="evidence" value="ECO:0007669"/>
    <property type="project" value="TreeGrafter"/>
</dbReference>
<dbReference type="Pfam" id="PF07722">
    <property type="entry name" value="Peptidase_C26"/>
    <property type="match status" value="1"/>
</dbReference>
<evidence type="ECO:0000313" key="2">
    <source>
        <dbReference type="EMBL" id="MBA8812541.1"/>
    </source>
</evidence>
<reference evidence="2 4" key="2">
    <citation type="submission" date="2020-07" db="EMBL/GenBank/DDBJ databases">
        <title>Sequencing the genomes of 1000 actinobacteria strains.</title>
        <authorList>
            <person name="Klenk H.-P."/>
        </authorList>
    </citation>
    <scope>NUCLEOTIDE SEQUENCE [LARGE SCALE GENOMIC DNA]</scope>
    <source>
        <strain evidence="2 4">DSM 10309</strain>
    </source>
</reference>
<dbReference type="EMBL" id="BJUV01000001">
    <property type="protein sequence ID" value="GEK81742.1"/>
    <property type="molecule type" value="Genomic_DNA"/>
</dbReference>
<dbReference type="GO" id="GO:0006598">
    <property type="term" value="P:polyamine catabolic process"/>
    <property type="evidence" value="ECO:0007669"/>
    <property type="project" value="TreeGrafter"/>
</dbReference>